<evidence type="ECO:0000313" key="3">
    <source>
        <dbReference type="Proteomes" id="UP001466933"/>
    </source>
</evidence>
<dbReference type="EMBL" id="JBCPYA010000004">
    <property type="protein sequence ID" value="MEN2470836.1"/>
    <property type="molecule type" value="Genomic_DNA"/>
</dbReference>
<proteinExistence type="predicted"/>
<feature type="region of interest" description="Disordered" evidence="1">
    <location>
        <begin position="74"/>
        <end position="99"/>
    </location>
</feature>
<protein>
    <submittedName>
        <fullName evidence="2">Uncharacterized protein</fullName>
    </submittedName>
</protein>
<sequence>MLVSKRDSDNRTYGRRRLESSSRLTMHSRADLSAEKTIALKAFEMGLDDEFPIESGEHTFASRGWLTVVTSNRGTNGKVKVGRGKKPGKKTNLVGPTPE</sequence>
<reference evidence="2 3" key="1">
    <citation type="submission" date="2024-05" db="EMBL/GenBank/DDBJ databases">
        <title>Burkholderia sp. Nov. a novel bacteria isolated from rhizosphere soil of Camellia sinensis.</title>
        <authorList>
            <person name="Dong Y."/>
        </authorList>
    </citation>
    <scope>NUCLEOTIDE SEQUENCE [LARGE SCALE GENOMIC DNA]</scope>
    <source>
        <strain evidence="2 3">GS2Y</strain>
    </source>
</reference>
<feature type="compositionally biased region" description="Basic residues" evidence="1">
    <location>
        <begin position="80"/>
        <end position="89"/>
    </location>
</feature>
<comment type="caution">
    <text evidence="2">The sequence shown here is derived from an EMBL/GenBank/DDBJ whole genome shotgun (WGS) entry which is preliminary data.</text>
</comment>
<evidence type="ECO:0000256" key="1">
    <source>
        <dbReference type="SAM" id="MobiDB-lite"/>
    </source>
</evidence>
<evidence type="ECO:0000313" key="2">
    <source>
        <dbReference type="EMBL" id="MEN2470836.1"/>
    </source>
</evidence>
<feature type="region of interest" description="Disordered" evidence="1">
    <location>
        <begin position="1"/>
        <end position="26"/>
    </location>
</feature>
<keyword evidence="3" id="KW-1185">Reference proteome</keyword>
<dbReference type="RefSeq" id="WP_343492214.1">
    <property type="nucleotide sequence ID" value="NZ_JBCPYA010000004.1"/>
</dbReference>
<feature type="compositionally biased region" description="Basic and acidic residues" evidence="1">
    <location>
        <begin position="1"/>
        <end position="20"/>
    </location>
</feature>
<organism evidence="2 3">
    <name type="scientific">Burkholderia theae</name>
    <dbReference type="NCBI Taxonomy" id="3143496"/>
    <lineage>
        <taxon>Bacteria</taxon>
        <taxon>Pseudomonadati</taxon>
        <taxon>Pseudomonadota</taxon>
        <taxon>Betaproteobacteria</taxon>
        <taxon>Burkholderiales</taxon>
        <taxon>Burkholderiaceae</taxon>
        <taxon>Burkholderia</taxon>
    </lineage>
</organism>
<dbReference type="Proteomes" id="UP001466933">
    <property type="component" value="Unassembled WGS sequence"/>
</dbReference>
<gene>
    <name evidence="2" type="ORF">VOI36_13140</name>
</gene>
<name>A0ABU9WGV2_9BURK</name>
<accession>A0ABU9WGV2</accession>